<accession>A0A084XYZ6</accession>
<sequence>MAAWQFDLFFVPENGPSPVLLNDSYDVPAVSIQQAARAKSHLTACFGTPQELMKDFFAYGHEQGNRVDIMFNDDESAEVKARIDARSDSEAFVQTICALANSLGCTLFSPEFACPIESNVLAVKSALISSRSYAFVQNPKKFLSGIHNDG</sequence>
<dbReference type="RefSeq" id="WP_273703673.1">
    <property type="nucleotide sequence ID" value="NZ_JDSS02000027.1"/>
</dbReference>
<comment type="caution">
    <text evidence="1">The sequence shown here is derived from an EMBL/GenBank/DDBJ whole genome shotgun (WGS) entry which is preliminary data.</text>
</comment>
<dbReference type="AlphaFoldDB" id="A0A084XYZ6"/>
<reference evidence="1 2" key="1">
    <citation type="submission" date="2014-07" db="EMBL/GenBank/DDBJ databases">
        <title>Expanding our view of genomic diversity in Candidatus Accumulibacter clades.</title>
        <authorList>
            <person name="Skennerton C.T."/>
            <person name="Barr J.J."/>
            <person name="Slater F.R."/>
            <person name="Bond P.L."/>
            <person name="Tyson G.W."/>
        </authorList>
    </citation>
    <scope>NUCLEOTIDE SEQUENCE [LARGE SCALE GENOMIC DNA]</scope>
    <source>
        <strain evidence="2">SK-01</strain>
    </source>
</reference>
<evidence type="ECO:0000313" key="1">
    <source>
        <dbReference type="EMBL" id="KFB67690.1"/>
    </source>
</evidence>
<protein>
    <submittedName>
        <fullName evidence="1">Uncharacterized protein</fullName>
    </submittedName>
</protein>
<organism evidence="1 2">
    <name type="scientific">Candidatus Accumulibacter vicinus</name>
    <dbReference type="NCBI Taxonomy" id="2954382"/>
    <lineage>
        <taxon>Bacteria</taxon>
        <taxon>Pseudomonadati</taxon>
        <taxon>Pseudomonadota</taxon>
        <taxon>Betaproteobacteria</taxon>
        <taxon>Candidatus Accumulibacter</taxon>
    </lineage>
</organism>
<gene>
    <name evidence="1" type="ORF">CAPSK01_003133</name>
</gene>
<dbReference type="Proteomes" id="UP000019812">
    <property type="component" value="Unassembled WGS sequence"/>
</dbReference>
<proteinExistence type="predicted"/>
<dbReference type="EMBL" id="JDSS02000027">
    <property type="protein sequence ID" value="KFB67690.1"/>
    <property type="molecule type" value="Genomic_DNA"/>
</dbReference>
<name>A0A084XYZ6_9PROT</name>
<evidence type="ECO:0000313" key="2">
    <source>
        <dbReference type="Proteomes" id="UP000019812"/>
    </source>
</evidence>